<evidence type="ECO:0000256" key="6">
    <source>
        <dbReference type="ARBA" id="ARBA00023157"/>
    </source>
</evidence>
<dbReference type="Ensembl" id="ENSAMXT00000046958.1">
    <property type="protein sequence ID" value="ENSAMXP00000042308.1"/>
    <property type="gene ID" value="ENSAMXG00000031193.1"/>
</dbReference>
<evidence type="ECO:0000256" key="3">
    <source>
        <dbReference type="ARBA" id="ARBA00022729"/>
    </source>
</evidence>
<feature type="domain" description="Ig-like" evidence="9">
    <location>
        <begin position="138"/>
        <end position="234"/>
    </location>
</feature>
<keyword evidence="5 8" id="KW-0472">Membrane</keyword>
<dbReference type="SUPFAM" id="SSF48726">
    <property type="entry name" value="Immunoglobulin"/>
    <property type="match status" value="2"/>
</dbReference>
<dbReference type="CDD" id="cd00099">
    <property type="entry name" value="IgV"/>
    <property type="match status" value="1"/>
</dbReference>
<reference evidence="10" key="4">
    <citation type="submission" date="2025-09" db="UniProtKB">
        <authorList>
            <consortium name="Ensembl"/>
        </authorList>
    </citation>
    <scope>IDENTIFICATION</scope>
</reference>
<feature type="domain" description="Ig-like" evidence="9">
    <location>
        <begin position="37"/>
        <end position="115"/>
    </location>
</feature>
<evidence type="ECO:0000256" key="7">
    <source>
        <dbReference type="ARBA" id="ARBA00023180"/>
    </source>
</evidence>
<feature type="transmembrane region" description="Helical" evidence="8">
    <location>
        <begin position="295"/>
        <end position="315"/>
    </location>
</feature>
<evidence type="ECO:0000256" key="5">
    <source>
        <dbReference type="ARBA" id="ARBA00023136"/>
    </source>
</evidence>
<protein>
    <recommendedName>
        <fullName evidence="9">Ig-like domain-containing protein</fullName>
    </recommendedName>
</protein>
<dbReference type="GO" id="GO:0002376">
    <property type="term" value="P:immune system process"/>
    <property type="evidence" value="ECO:0007669"/>
    <property type="project" value="UniProtKB-KW"/>
</dbReference>
<dbReference type="AlphaFoldDB" id="A0A3B1JIZ9"/>
<keyword evidence="3" id="KW-0732">Signal</keyword>
<keyword evidence="11" id="KW-1185">Reference proteome</keyword>
<dbReference type="InterPro" id="IPR013783">
    <property type="entry name" value="Ig-like_fold"/>
</dbReference>
<keyword evidence="7" id="KW-0325">Glycoprotein</keyword>
<evidence type="ECO:0000256" key="1">
    <source>
        <dbReference type="ARBA" id="ARBA00004236"/>
    </source>
</evidence>
<dbReference type="PROSITE" id="PS50835">
    <property type="entry name" value="IG_LIKE"/>
    <property type="match status" value="2"/>
</dbReference>
<dbReference type="InParanoid" id="A0A3B1JIZ9"/>
<dbReference type="FunCoup" id="A0A3B1JIZ9">
    <property type="interactions" value="7"/>
</dbReference>
<dbReference type="GeneTree" id="ENSGT01030000234530"/>
<evidence type="ECO:0000256" key="2">
    <source>
        <dbReference type="ARBA" id="ARBA00022475"/>
    </source>
</evidence>
<name>A0A3B1JIZ9_ASTMX</name>
<dbReference type="Gene3D" id="2.60.40.10">
    <property type="entry name" value="Immunoglobulins"/>
    <property type="match status" value="2"/>
</dbReference>
<evidence type="ECO:0000259" key="9">
    <source>
        <dbReference type="PROSITE" id="PS50835"/>
    </source>
</evidence>
<evidence type="ECO:0000256" key="4">
    <source>
        <dbReference type="ARBA" id="ARBA00022859"/>
    </source>
</evidence>
<dbReference type="GO" id="GO:0005886">
    <property type="term" value="C:plasma membrane"/>
    <property type="evidence" value="ECO:0007669"/>
    <property type="project" value="UniProtKB-SubCell"/>
</dbReference>
<keyword evidence="4" id="KW-0391">Immunity</keyword>
<comment type="subcellular location">
    <subcellularLocation>
        <location evidence="1">Cell membrane</location>
    </subcellularLocation>
</comment>
<evidence type="ECO:0000313" key="10">
    <source>
        <dbReference type="Ensembl" id="ENSAMXP00000042308.1"/>
    </source>
</evidence>
<accession>A0A3B1JIZ9</accession>
<dbReference type="InterPro" id="IPR013106">
    <property type="entry name" value="Ig_V-set"/>
</dbReference>
<proteinExistence type="predicted"/>
<dbReference type="PANTHER" id="PTHR19433">
    <property type="entry name" value="T-CELL RECEPTOR ALPHA CHAIN V REGION-RELATED"/>
    <property type="match status" value="1"/>
</dbReference>
<evidence type="ECO:0000313" key="11">
    <source>
        <dbReference type="Proteomes" id="UP000018467"/>
    </source>
</evidence>
<dbReference type="InterPro" id="IPR052051">
    <property type="entry name" value="TCR_complex_component"/>
</dbReference>
<reference evidence="11" key="1">
    <citation type="submission" date="2013-03" db="EMBL/GenBank/DDBJ databases">
        <authorList>
            <person name="Jeffery W."/>
            <person name="Warren W."/>
            <person name="Wilson R.K."/>
        </authorList>
    </citation>
    <scope>NUCLEOTIDE SEQUENCE</scope>
    <source>
        <strain evidence="11">female</strain>
    </source>
</reference>
<reference evidence="10" key="3">
    <citation type="submission" date="2025-08" db="UniProtKB">
        <authorList>
            <consortium name="Ensembl"/>
        </authorList>
    </citation>
    <scope>IDENTIFICATION</scope>
</reference>
<sequence>QTESPEVCLCFFVCDCFLGAAYTDINQQDHLKISEVGGSVNLSCVTSKASRSTIAWMKQKLGEKPLLIATSYQRQPAAFYNDFDKDGRFEILIAAEHFNLSISNIEPSDSATYYCASLFIYEISFGNGTYLLVKGASPTKHKVLQQPVMNPEHPGDSATLQCTVNTQSCSGDHSVYWFRHRSGESDPGIIFTHGDSSSQCTRSSETVSPTQGCIYKLHKNNLSLSDAGTYYCAVAACGEILFGNGTKMDFTGDGAPKTVRSIPLVLILSNVFFLLAVILFVVLQCKKQKQSEGDLFLCLFNIFSIFLYVLTAQPLRFHHGKK</sequence>
<keyword evidence="8" id="KW-0812">Transmembrane</keyword>
<dbReference type="InterPro" id="IPR036179">
    <property type="entry name" value="Ig-like_dom_sf"/>
</dbReference>
<dbReference type="PANTHER" id="PTHR19433:SF133">
    <property type="entry name" value="IMMUNE-TYPE RECEPTOR 5 PRECURSOR-RELATED"/>
    <property type="match status" value="1"/>
</dbReference>
<dbReference type="Pfam" id="PF07686">
    <property type="entry name" value="V-set"/>
    <property type="match status" value="2"/>
</dbReference>
<feature type="transmembrane region" description="Helical" evidence="8">
    <location>
        <begin position="262"/>
        <end position="283"/>
    </location>
</feature>
<dbReference type="SMART" id="SM00406">
    <property type="entry name" value="IGv"/>
    <property type="match status" value="2"/>
</dbReference>
<keyword evidence="2" id="KW-1003">Cell membrane</keyword>
<keyword evidence="6" id="KW-1015">Disulfide bond</keyword>
<organism evidence="10 11">
    <name type="scientific">Astyanax mexicanus</name>
    <name type="common">Blind cave fish</name>
    <name type="synonym">Astyanax fasciatus mexicanus</name>
    <dbReference type="NCBI Taxonomy" id="7994"/>
    <lineage>
        <taxon>Eukaryota</taxon>
        <taxon>Metazoa</taxon>
        <taxon>Chordata</taxon>
        <taxon>Craniata</taxon>
        <taxon>Vertebrata</taxon>
        <taxon>Euteleostomi</taxon>
        <taxon>Actinopterygii</taxon>
        <taxon>Neopterygii</taxon>
        <taxon>Teleostei</taxon>
        <taxon>Ostariophysi</taxon>
        <taxon>Characiformes</taxon>
        <taxon>Characoidei</taxon>
        <taxon>Acestrorhamphidae</taxon>
        <taxon>Acestrorhamphinae</taxon>
        <taxon>Astyanax</taxon>
    </lineage>
</organism>
<reference evidence="11" key="2">
    <citation type="journal article" date="2014" name="Nat. Commun.">
        <title>The cavefish genome reveals candidate genes for eye loss.</title>
        <authorList>
            <person name="McGaugh S.E."/>
            <person name="Gross J.B."/>
            <person name="Aken B."/>
            <person name="Blin M."/>
            <person name="Borowsky R."/>
            <person name="Chalopin D."/>
            <person name="Hinaux H."/>
            <person name="Jeffery W.R."/>
            <person name="Keene A."/>
            <person name="Ma L."/>
            <person name="Minx P."/>
            <person name="Murphy D."/>
            <person name="O'Quin K.E."/>
            <person name="Retaux S."/>
            <person name="Rohner N."/>
            <person name="Searle S.M."/>
            <person name="Stahl B.A."/>
            <person name="Tabin C."/>
            <person name="Volff J.N."/>
            <person name="Yoshizawa M."/>
            <person name="Warren W.C."/>
        </authorList>
    </citation>
    <scope>NUCLEOTIDE SEQUENCE [LARGE SCALE GENOMIC DNA]</scope>
    <source>
        <strain evidence="11">female</strain>
    </source>
</reference>
<dbReference type="InterPro" id="IPR003599">
    <property type="entry name" value="Ig_sub"/>
</dbReference>
<dbReference type="Proteomes" id="UP000018467">
    <property type="component" value="Unassembled WGS sequence"/>
</dbReference>
<dbReference type="InterPro" id="IPR007110">
    <property type="entry name" value="Ig-like_dom"/>
</dbReference>
<evidence type="ECO:0000256" key="8">
    <source>
        <dbReference type="SAM" id="Phobius"/>
    </source>
</evidence>
<keyword evidence="8" id="KW-1133">Transmembrane helix</keyword>
<dbReference type="GO" id="GO:0009617">
    <property type="term" value="P:response to bacterium"/>
    <property type="evidence" value="ECO:0007669"/>
    <property type="project" value="TreeGrafter"/>
</dbReference>
<dbReference type="SMART" id="SM00409">
    <property type="entry name" value="IG"/>
    <property type="match status" value="2"/>
</dbReference>